<proteinExistence type="inferred from homology"/>
<dbReference type="FunFam" id="3.30.160.20:FF:000004">
    <property type="entry name" value="Peptide chain release factor 1"/>
    <property type="match status" value="1"/>
</dbReference>
<dbReference type="NCBIfam" id="TIGR00019">
    <property type="entry name" value="prfA"/>
    <property type="match status" value="1"/>
</dbReference>
<dbReference type="GO" id="GO:0005737">
    <property type="term" value="C:cytoplasm"/>
    <property type="evidence" value="ECO:0007669"/>
    <property type="project" value="UniProtKB-ARBA"/>
</dbReference>
<accession>A0A8K0F4E7</accession>
<dbReference type="Proteomes" id="UP000799049">
    <property type="component" value="Unassembled WGS sequence"/>
</dbReference>
<comment type="similarity">
    <text evidence="1">Belongs to the prokaryotic/mitochondrial release factor family.</text>
</comment>
<dbReference type="SUPFAM" id="SSF75620">
    <property type="entry name" value="Release factor"/>
    <property type="match status" value="1"/>
</dbReference>
<dbReference type="Gene3D" id="6.10.140.1950">
    <property type="match status" value="1"/>
</dbReference>
<dbReference type="InterPro" id="IPR004373">
    <property type="entry name" value="RF-1"/>
</dbReference>
<sequence>MFSILSPIRTVFLKLPLRIMPLFQRRFSAKDPLSEIRLPPAIMNACSELKIEYSRLLEDVQTQPKLAKRISHLHPILTRIEEYQRIFESIQDCDQMIRGKDADLADLARSEIAELMSCVSEAKSQLMLDLLPKDPSDDADSIIEIRSGAGGDEASLFASELLRMYVRYAEKTPQWKAEVLSVSNTEVGGIREAVLSVAAPNGTYGLLKFESGVHRIQRVPATEAAGRVHTSTASVAVLPDSDEPLDGEAEIHDDDLRIDTYRAGGAGGQHVNKTESAVRITHIPTGVVVTCQDDRSQHKNKAKALKILRARIFEMRRLELQQEQNRQRSSLIGTGDRSEKIRTYNVPQDRITDHRIGFSKHGYQFMMDGELLDDFVNALDQKDREERLANFLEQQSGR</sequence>
<dbReference type="PANTHER" id="PTHR43804">
    <property type="entry name" value="LD18447P"/>
    <property type="match status" value="1"/>
</dbReference>
<keyword evidence="3" id="KW-0648">Protein biosynthesis</keyword>
<dbReference type="InterPro" id="IPR000352">
    <property type="entry name" value="Pep_chain_release_fac_I"/>
</dbReference>
<dbReference type="EMBL" id="VRVR01000007">
    <property type="protein sequence ID" value="KAF0852974.1"/>
    <property type="molecule type" value="Genomic_DNA"/>
</dbReference>
<evidence type="ECO:0000256" key="2">
    <source>
        <dbReference type="ARBA" id="ARBA00022481"/>
    </source>
</evidence>
<evidence type="ECO:0000259" key="4">
    <source>
        <dbReference type="PROSITE" id="PS00745"/>
    </source>
</evidence>
<dbReference type="Pfam" id="PF03462">
    <property type="entry name" value="PCRF"/>
    <property type="match status" value="1"/>
</dbReference>
<dbReference type="PANTHER" id="PTHR43804:SF7">
    <property type="entry name" value="LD18447P"/>
    <property type="match status" value="1"/>
</dbReference>
<dbReference type="GO" id="GO:0016149">
    <property type="term" value="F:translation release factor activity, codon specific"/>
    <property type="evidence" value="ECO:0007669"/>
    <property type="project" value="InterPro"/>
</dbReference>
<evidence type="ECO:0000313" key="5">
    <source>
        <dbReference type="EMBL" id="KAF0852974.1"/>
    </source>
</evidence>
<organism evidence="5 6">
    <name type="scientific">Andalucia godoyi</name>
    <name type="common">Flagellate</name>
    <dbReference type="NCBI Taxonomy" id="505711"/>
    <lineage>
        <taxon>Eukaryota</taxon>
        <taxon>Discoba</taxon>
        <taxon>Jakobida</taxon>
        <taxon>Andalucina</taxon>
        <taxon>Andaluciidae</taxon>
        <taxon>Andalucia</taxon>
    </lineage>
</organism>
<evidence type="ECO:0000313" key="6">
    <source>
        <dbReference type="Proteomes" id="UP000799049"/>
    </source>
</evidence>
<dbReference type="InterPro" id="IPR045853">
    <property type="entry name" value="Pep_chain_release_fac_I_sf"/>
</dbReference>
<gene>
    <name evidence="5" type="ORF">ANDGO_00178</name>
</gene>
<keyword evidence="6" id="KW-1185">Reference proteome</keyword>
<dbReference type="PROSITE" id="PS00745">
    <property type="entry name" value="RF_PROK_I"/>
    <property type="match status" value="1"/>
</dbReference>
<evidence type="ECO:0000256" key="1">
    <source>
        <dbReference type="ARBA" id="ARBA00010835"/>
    </source>
</evidence>
<keyword evidence="2" id="KW-0488">Methylation</keyword>
<reference evidence="5" key="1">
    <citation type="submission" date="2019-09" db="EMBL/GenBank/DDBJ databases">
        <title>The Mitochondrial Proteome of the Jakobid, Andalucia godoyi, a Protist With the Most Gene-Rich and Bacteria-Like Mitochondrial Genome.</title>
        <authorList>
            <person name="Gray M.W."/>
            <person name="Burger G."/>
            <person name="Derelle R."/>
            <person name="Klimes V."/>
            <person name="Leger M."/>
            <person name="Sarrasin M."/>
            <person name="Vlcek C."/>
            <person name="Roger A.J."/>
            <person name="Elias M."/>
            <person name="Lang B.F."/>
        </authorList>
    </citation>
    <scope>NUCLEOTIDE SEQUENCE</scope>
    <source>
        <strain evidence="5">And28</strain>
    </source>
</reference>
<dbReference type="NCBIfam" id="NF001859">
    <property type="entry name" value="PRK00591.1"/>
    <property type="match status" value="1"/>
</dbReference>
<dbReference type="AlphaFoldDB" id="A0A8K0F4E7"/>
<protein>
    <submittedName>
        <fullName evidence="5">Mitochondrial peptide chain release factor 1 (Rf1)</fullName>
    </submittedName>
</protein>
<comment type="caution">
    <text evidence="5">The sequence shown here is derived from an EMBL/GenBank/DDBJ whole genome shotgun (WGS) entry which is preliminary data.</text>
</comment>
<dbReference type="Gene3D" id="3.30.160.20">
    <property type="match status" value="1"/>
</dbReference>
<dbReference type="InterPro" id="IPR005139">
    <property type="entry name" value="PCRF"/>
</dbReference>
<dbReference type="SMART" id="SM00937">
    <property type="entry name" value="PCRF"/>
    <property type="match status" value="1"/>
</dbReference>
<evidence type="ECO:0000256" key="3">
    <source>
        <dbReference type="ARBA" id="ARBA00022917"/>
    </source>
</evidence>
<dbReference type="Pfam" id="PF00472">
    <property type="entry name" value="RF-1"/>
    <property type="match status" value="1"/>
</dbReference>
<dbReference type="OrthoDB" id="2019491at2759"/>
<feature type="domain" description="Prokaryotic-type class I peptide chain release factors" evidence="4">
    <location>
        <begin position="262"/>
        <end position="278"/>
    </location>
</feature>
<name>A0A8K0F4E7_ANDGO</name>
<dbReference type="Gene3D" id="3.30.70.1660">
    <property type="match status" value="1"/>
</dbReference>
<dbReference type="InterPro" id="IPR050057">
    <property type="entry name" value="Prokaryotic/Mito_RF"/>
</dbReference>